<evidence type="ECO:0000313" key="2">
    <source>
        <dbReference type="Proteomes" id="UP001157502"/>
    </source>
</evidence>
<comment type="caution">
    <text evidence="1">The sequence shown here is derived from an EMBL/GenBank/DDBJ whole genome shotgun (WGS) entry which is preliminary data.</text>
</comment>
<proteinExistence type="predicted"/>
<reference evidence="1" key="1">
    <citation type="submission" date="2021-05" db="EMBL/GenBank/DDBJ databases">
        <authorList>
            <person name="Pan Q."/>
            <person name="Jouanno E."/>
            <person name="Zahm M."/>
            <person name="Klopp C."/>
            <person name="Cabau C."/>
            <person name="Louis A."/>
            <person name="Berthelot C."/>
            <person name="Parey E."/>
            <person name="Roest Crollius H."/>
            <person name="Montfort J."/>
            <person name="Robinson-Rechavi M."/>
            <person name="Bouchez O."/>
            <person name="Lampietro C."/>
            <person name="Lopez Roques C."/>
            <person name="Donnadieu C."/>
            <person name="Postlethwait J."/>
            <person name="Bobe J."/>
            <person name="Dillon D."/>
            <person name="Chandos A."/>
            <person name="von Hippel F."/>
            <person name="Guiguen Y."/>
        </authorList>
    </citation>
    <scope>NUCLEOTIDE SEQUENCE</scope>
    <source>
        <strain evidence="1">YG-Jan2019</strain>
    </source>
</reference>
<protein>
    <submittedName>
        <fullName evidence="1">Uncharacterized protein</fullName>
    </submittedName>
</protein>
<dbReference type="EMBL" id="CM055735">
    <property type="protein sequence ID" value="KAJ8008220.1"/>
    <property type="molecule type" value="Genomic_DNA"/>
</dbReference>
<keyword evidence="2" id="KW-1185">Reference proteome</keyword>
<sequence>MRACVSEGVTGDYLQPPGDPDDLGHSSCFPEHHWSPDNHLSLRPRPPPPPRLSRSNSASGKGGSLPVLARCQPRRGGFRARLCRGVSLILVRCVPLVFQLAAFEARPGGQ</sequence>
<evidence type="ECO:0000313" key="1">
    <source>
        <dbReference type="EMBL" id="KAJ8008220.1"/>
    </source>
</evidence>
<dbReference type="Proteomes" id="UP001157502">
    <property type="component" value="Chromosome 8"/>
</dbReference>
<organism evidence="1 2">
    <name type="scientific">Dallia pectoralis</name>
    <name type="common">Alaska blackfish</name>
    <dbReference type="NCBI Taxonomy" id="75939"/>
    <lineage>
        <taxon>Eukaryota</taxon>
        <taxon>Metazoa</taxon>
        <taxon>Chordata</taxon>
        <taxon>Craniata</taxon>
        <taxon>Vertebrata</taxon>
        <taxon>Euteleostomi</taxon>
        <taxon>Actinopterygii</taxon>
        <taxon>Neopterygii</taxon>
        <taxon>Teleostei</taxon>
        <taxon>Protacanthopterygii</taxon>
        <taxon>Esociformes</taxon>
        <taxon>Umbridae</taxon>
        <taxon>Dallia</taxon>
    </lineage>
</organism>
<accession>A0ACC2GXI8</accession>
<gene>
    <name evidence="1" type="ORF">DPEC_G00102540</name>
</gene>
<name>A0ACC2GXI8_DALPE</name>